<sequence>MTTRREFLKLAAASILAGCIPPAPPSTTPFEIIPTPYPEFVDPKLITYGQQLADWTVADTLMVKKFSEIDQAALLLSGETDPGQLMSYVNIPLGYLINNERDPYLRFNAGIQTDPDAKFNMTTKAGDPIIVPISSNVTFEFVLPQNLENSGFAKITMLRMGLEVLDFPYYCEIYRQQLEETGIQIDDQSVSALGIPPDLVNFSISRDMDAILLATGKSPLLPYLTKMGSDIRASVTYANWLTQYDADETDLPQDQTELLSTLRIIKTLMIDKELITKEESGLYVWTNGAPPQINASDFVQLIDELQHRYQESNLQGFFISEKTLQ</sequence>
<evidence type="ECO:0000313" key="2">
    <source>
        <dbReference type="Proteomes" id="UP000034894"/>
    </source>
</evidence>
<dbReference type="AlphaFoldDB" id="A0A0G1DL78"/>
<dbReference type="STRING" id="1618443.UV73_C0002G0051"/>
<dbReference type="InterPro" id="IPR006311">
    <property type="entry name" value="TAT_signal"/>
</dbReference>
<dbReference type="EMBL" id="LCFP01000002">
    <property type="protein sequence ID" value="KKS98337.1"/>
    <property type="molecule type" value="Genomic_DNA"/>
</dbReference>
<protein>
    <submittedName>
        <fullName evidence="1">Uncharacterized protein</fullName>
    </submittedName>
</protein>
<name>A0A0G1DL78_9BACT</name>
<accession>A0A0G1DL78</accession>
<organism evidence="1 2">
    <name type="scientific">Candidatus Gottesmanbacteria bacterium GW2011_GWA2_43_14</name>
    <dbReference type="NCBI Taxonomy" id="1618443"/>
    <lineage>
        <taxon>Bacteria</taxon>
        <taxon>Candidatus Gottesmaniibacteriota</taxon>
    </lineage>
</organism>
<dbReference type="Proteomes" id="UP000034894">
    <property type="component" value="Unassembled WGS sequence"/>
</dbReference>
<evidence type="ECO:0000313" key="1">
    <source>
        <dbReference type="EMBL" id="KKS98337.1"/>
    </source>
</evidence>
<dbReference type="PROSITE" id="PS51318">
    <property type="entry name" value="TAT"/>
    <property type="match status" value="1"/>
</dbReference>
<proteinExistence type="predicted"/>
<gene>
    <name evidence="1" type="ORF">UV73_C0002G0051</name>
</gene>
<reference evidence="1 2" key="1">
    <citation type="journal article" date="2015" name="Nature">
        <title>rRNA introns, odd ribosomes, and small enigmatic genomes across a large radiation of phyla.</title>
        <authorList>
            <person name="Brown C.T."/>
            <person name="Hug L.A."/>
            <person name="Thomas B.C."/>
            <person name="Sharon I."/>
            <person name="Castelle C.J."/>
            <person name="Singh A."/>
            <person name="Wilkins M.J."/>
            <person name="Williams K.H."/>
            <person name="Banfield J.F."/>
        </authorList>
    </citation>
    <scope>NUCLEOTIDE SEQUENCE [LARGE SCALE GENOMIC DNA]</scope>
</reference>
<comment type="caution">
    <text evidence="1">The sequence shown here is derived from an EMBL/GenBank/DDBJ whole genome shotgun (WGS) entry which is preliminary data.</text>
</comment>